<sequence>MADWQAVRVVEAQARWFEDVVGQAAEPASASDSHYPAPSALNPPGCLPSLNEEEIRLIDSGKVIGAVASFRRRTGCSLADAKAAVDSYRGV</sequence>
<evidence type="ECO:0000313" key="1">
    <source>
        <dbReference type="EMBL" id="MBB6335198.1"/>
    </source>
</evidence>
<dbReference type="GO" id="GO:0005840">
    <property type="term" value="C:ribosome"/>
    <property type="evidence" value="ECO:0007669"/>
    <property type="project" value="UniProtKB-KW"/>
</dbReference>
<reference evidence="1" key="1">
    <citation type="submission" date="2020-08" db="EMBL/GenBank/DDBJ databases">
        <title>Sequencing the genomes of 1000 actinobacteria strains.</title>
        <authorList>
            <person name="Klenk H.-P."/>
        </authorList>
    </citation>
    <scope>NUCLEOTIDE SEQUENCE</scope>
    <source>
        <strain evidence="1">DSM 10695</strain>
    </source>
</reference>
<dbReference type="EMBL" id="JACHMK010000001">
    <property type="protein sequence ID" value="MBB6335198.1"/>
    <property type="molecule type" value="Genomic_DNA"/>
</dbReference>
<organism evidence="1 2">
    <name type="scientific">Schaalia hyovaginalis</name>
    <dbReference type="NCBI Taxonomy" id="29316"/>
    <lineage>
        <taxon>Bacteria</taxon>
        <taxon>Bacillati</taxon>
        <taxon>Actinomycetota</taxon>
        <taxon>Actinomycetes</taxon>
        <taxon>Actinomycetales</taxon>
        <taxon>Actinomycetaceae</taxon>
        <taxon>Schaalia</taxon>
    </lineage>
</organism>
<keyword evidence="1" id="KW-0687">Ribonucleoprotein</keyword>
<keyword evidence="1" id="KW-0689">Ribosomal protein</keyword>
<gene>
    <name evidence="1" type="ORF">HD592_001763</name>
</gene>
<name>A0A923IY74_9ACTO</name>
<dbReference type="AlphaFoldDB" id="A0A923IY74"/>
<evidence type="ECO:0000313" key="2">
    <source>
        <dbReference type="Proteomes" id="UP000617426"/>
    </source>
</evidence>
<comment type="caution">
    <text evidence="1">The sequence shown here is derived from an EMBL/GenBank/DDBJ whole genome shotgun (WGS) entry which is preliminary data.</text>
</comment>
<keyword evidence="2" id="KW-1185">Reference proteome</keyword>
<dbReference type="RefSeq" id="WP_184453451.1">
    <property type="nucleotide sequence ID" value="NZ_JACHMK010000001.1"/>
</dbReference>
<dbReference type="Proteomes" id="UP000617426">
    <property type="component" value="Unassembled WGS sequence"/>
</dbReference>
<proteinExistence type="predicted"/>
<accession>A0A923IY74</accession>
<protein>
    <submittedName>
        <fullName evidence="1">Ribosomal protein L7/L12</fullName>
    </submittedName>
</protein>